<dbReference type="EMBL" id="BNDZ01000005">
    <property type="protein sequence ID" value="GHI46151.1"/>
    <property type="molecule type" value="Genomic_DNA"/>
</dbReference>
<evidence type="ECO:0000256" key="1">
    <source>
        <dbReference type="SAM" id="MobiDB-lite"/>
    </source>
</evidence>
<keyword evidence="2" id="KW-1133">Transmembrane helix</keyword>
<keyword evidence="2" id="KW-0812">Transmembrane</keyword>
<proteinExistence type="predicted"/>
<protein>
    <recommendedName>
        <fullName evidence="5">Integral membrane protein</fullName>
    </recommendedName>
</protein>
<organism evidence="3 4">
    <name type="scientific">Streptomyces albidoflavus</name>
    <dbReference type="NCBI Taxonomy" id="1886"/>
    <lineage>
        <taxon>Bacteria</taxon>
        <taxon>Bacillati</taxon>
        <taxon>Actinomycetota</taxon>
        <taxon>Actinomycetes</taxon>
        <taxon>Kitasatosporales</taxon>
        <taxon>Streptomycetaceae</taxon>
        <taxon>Streptomyces</taxon>
        <taxon>Streptomyces albidoflavus group</taxon>
    </lineage>
</organism>
<evidence type="ECO:0000313" key="4">
    <source>
        <dbReference type="Proteomes" id="UP001051844"/>
    </source>
</evidence>
<evidence type="ECO:0008006" key="5">
    <source>
        <dbReference type="Google" id="ProtNLM"/>
    </source>
</evidence>
<keyword evidence="2" id="KW-0472">Membrane</keyword>
<feature type="transmembrane region" description="Helical" evidence="2">
    <location>
        <begin position="43"/>
        <end position="63"/>
    </location>
</feature>
<dbReference type="AlphaFoldDB" id="A0AA37BWK1"/>
<reference evidence="3" key="1">
    <citation type="submission" date="2022-09" db="EMBL/GenBank/DDBJ databases">
        <title>Whole genome shotgun sequence of Streptomyces albidoflavus NBRC 12854.</title>
        <authorList>
            <person name="Komaki H."/>
            <person name="Tamura T."/>
        </authorList>
    </citation>
    <scope>NUCLEOTIDE SEQUENCE</scope>
    <source>
        <strain evidence="3">NBRC 12854</strain>
    </source>
</reference>
<sequence length="189" mass="19510">MRRGARGLVRVAVVQRAGAAPLWWLGVVAAGAGLVPEGLTGRRIGVLVGALLFLLAAAVVALVRGGRAAALAAEAERAARSDILQARSVTVRNWRRGHRWWLLLAFAAALGSAFALPAAGGMALAGWGAGLWLRARGTGRVEEAREVLLWTAADALGRGAGDPLGARTTRLWTTGTEAGDAAPGGGRRR</sequence>
<evidence type="ECO:0000313" key="3">
    <source>
        <dbReference type="EMBL" id="GHI46151.1"/>
    </source>
</evidence>
<gene>
    <name evidence="3" type="ORF">ScoT_23250</name>
</gene>
<feature type="transmembrane region" description="Helical" evidence="2">
    <location>
        <begin position="100"/>
        <end position="127"/>
    </location>
</feature>
<feature type="region of interest" description="Disordered" evidence="1">
    <location>
        <begin position="167"/>
        <end position="189"/>
    </location>
</feature>
<accession>A0AA37BWK1</accession>
<name>A0AA37BWK1_9ACTN</name>
<comment type="caution">
    <text evidence="3">The sequence shown here is derived from an EMBL/GenBank/DDBJ whole genome shotgun (WGS) entry which is preliminary data.</text>
</comment>
<dbReference type="Proteomes" id="UP001051844">
    <property type="component" value="Unassembled WGS sequence"/>
</dbReference>
<evidence type="ECO:0000256" key="2">
    <source>
        <dbReference type="SAM" id="Phobius"/>
    </source>
</evidence>